<evidence type="ECO:0000256" key="2">
    <source>
        <dbReference type="ARBA" id="ARBA00022643"/>
    </source>
</evidence>
<dbReference type="PANTHER" id="PTHR32332">
    <property type="entry name" value="2-NITROPROPANE DIOXYGENASE"/>
    <property type="match status" value="1"/>
</dbReference>
<dbReference type="Pfam" id="PF03060">
    <property type="entry name" value="NMO"/>
    <property type="match status" value="1"/>
</dbReference>
<gene>
    <name evidence="4" type="ORF">ATEIFO6365_0006067800</name>
</gene>
<dbReference type="SUPFAM" id="SSF51412">
    <property type="entry name" value="Inosine monophosphate dehydrogenase (IMPDH)"/>
    <property type="match status" value="1"/>
</dbReference>
<dbReference type="PANTHER" id="PTHR32332:SF34">
    <property type="entry name" value="2-NITROPROPANE DIOXYGENASE FAMILY, PUTATIVE-RELATED"/>
    <property type="match status" value="1"/>
</dbReference>
<name>A0A5M3YXK8_ASPTE</name>
<dbReference type="CDD" id="cd04730">
    <property type="entry name" value="NPD_like"/>
    <property type="match status" value="1"/>
</dbReference>
<dbReference type="InterPro" id="IPR013785">
    <property type="entry name" value="Aldolase_TIM"/>
</dbReference>
<organism evidence="4 5">
    <name type="scientific">Aspergillus terreus</name>
    <dbReference type="NCBI Taxonomy" id="33178"/>
    <lineage>
        <taxon>Eukaryota</taxon>
        <taxon>Fungi</taxon>
        <taxon>Dikarya</taxon>
        <taxon>Ascomycota</taxon>
        <taxon>Pezizomycotina</taxon>
        <taxon>Eurotiomycetes</taxon>
        <taxon>Eurotiomycetidae</taxon>
        <taxon>Eurotiales</taxon>
        <taxon>Aspergillaceae</taxon>
        <taxon>Aspergillus</taxon>
        <taxon>Aspergillus subgen. Circumdati</taxon>
    </lineage>
</organism>
<accession>A0A5M3YXK8</accession>
<dbReference type="OrthoDB" id="2349068at2759"/>
<dbReference type="VEuPathDB" id="FungiDB:ATEG_03450"/>
<evidence type="ECO:0000313" key="5">
    <source>
        <dbReference type="Proteomes" id="UP000452235"/>
    </source>
</evidence>
<keyword evidence="5" id="KW-1185">Reference proteome</keyword>
<dbReference type="EMBL" id="BLJY01000006">
    <property type="protein sequence ID" value="GFF17330.1"/>
    <property type="molecule type" value="Genomic_DNA"/>
</dbReference>
<dbReference type="Proteomes" id="UP000452235">
    <property type="component" value="Unassembled WGS sequence"/>
</dbReference>
<evidence type="ECO:0000256" key="3">
    <source>
        <dbReference type="ARBA" id="ARBA00023002"/>
    </source>
</evidence>
<keyword evidence="3" id="KW-0560">Oxidoreductase</keyword>
<dbReference type="AlphaFoldDB" id="A0A5M3YXK8"/>
<keyword evidence="2" id="KW-0288">FMN</keyword>
<evidence type="ECO:0000313" key="4">
    <source>
        <dbReference type="EMBL" id="GFF17330.1"/>
    </source>
</evidence>
<dbReference type="InterPro" id="IPR004136">
    <property type="entry name" value="NMO"/>
</dbReference>
<evidence type="ECO:0000256" key="1">
    <source>
        <dbReference type="ARBA" id="ARBA00022630"/>
    </source>
</evidence>
<proteinExistence type="predicted"/>
<reference evidence="4 5" key="1">
    <citation type="submission" date="2020-01" db="EMBL/GenBank/DDBJ databases">
        <title>Aspergillus terreus IFO 6365 whole genome shotgun sequence.</title>
        <authorList>
            <person name="Kanamasa S."/>
            <person name="Takahashi H."/>
        </authorList>
    </citation>
    <scope>NUCLEOTIDE SEQUENCE [LARGE SCALE GENOMIC DNA]</scope>
    <source>
        <strain evidence="4 5">IFO 6365</strain>
    </source>
</reference>
<comment type="caution">
    <text evidence="4">The sequence shown here is derived from an EMBL/GenBank/DDBJ whole genome shotgun (WGS) entry which is preliminary data.</text>
</comment>
<sequence length="351" mass="37494">MNKLFPNTESPFIASAPMFGYADGRLASAVSAAGGYGFIAGGYDFTSGSAQLQMLEAELSKARTLLGIQDPEESMPIGVGCLTLQTDGLIDNALPILCKARVTGIWLSFPQHGADHGPIITRIRELRETAAWDVKVFVQVGTVQAAREAVELQADVLVVQGSDAGGHQWAHGASVMTLVPEVRDLLQELGKSGEVGMIAAGGIVDARGFAAAIGLGAEGVAMGTRFIATTECLAPDSAKEKILSTVDGATTTIKSRVHDVFQHTDFWHERYDGRAIVGPNYKDFLDGVEKDEITRRHDEAKANGEQERVTIWAGTGIGRIREIVAVKQLLETIRAEARSVATHIQKSLTGI</sequence>
<dbReference type="Gene3D" id="3.20.20.70">
    <property type="entry name" value="Aldolase class I"/>
    <property type="match status" value="1"/>
</dbReference>
<protein>
    <submittedName>
        <fullName evidence="4">2-nitropropane dioxygenase</fullName>
    </submittedName>
</protein>
<keyword evidence="1" id="KW-0285">Flavoprotein</keyword>
<dbReference type="GO" id="GO:0051213">
    <property type="term" value="F:dioxygenase activity"/>
    <property type="evidence" value="ECO:0007669"/>
    <property type="project" value="UniProtKB-KW"/>
</dbReference>
<keyword evidence="4" id="KW-0223">Dioxygenase</keyword>
<dbReference type="GO" id="GO:0018580">
    <property type="term" value="F:nitronate monooxygenase activity"/>
    <property type="evidence" value="ECO:0007669"/>
    <property type="project" value="InterPro"/>
</dbReference>